<dbReference type="EMBL" id="JALJOR010000007">
    <property type="protein sequence ID" value="KAK9814810.1"/>
    <property type="molecule type" value="Genomic_DNA"/>
</dbReference>
<name>A0AAW1PYC3_9CHLO</name>
<proteinExistence type="predicted"/>
<comment type="caution">
    <text evidence="1">The sequence shown here is derived from an EMBL/GenBank/DDBJ whole genome shotgun (WGS) entry which is preliminary data.</text>
</comment>
<dbReference type="PANTHER" id="PTHR35691:SF1">
    <property type="entry name" value="EXPRESSED PROTEIN"/>
    <property type="match status" value="1"/>
</dbReference>
<gene>
    <name evidence="1" type="ORF">WJX72_011894</name>
</gene>
<evidence type="ECO:0000313" key="2">
    <source>
        <dbReference type="Proteomes" id="UP001489004"/>
    </source>
</evidence>
<accession>A0AAW1PYC3</accession>
<evidence type="ECO:0008006" key="3">
    <source>
        <dbReference type="Google" id="ProtNLM"/>
    </source>
</evidence>
<sequence>MTDSKEKELEKAVFDCVLESSWKYCVIGLGLAVPLGVKFKSYSPLVYLGLAGTGLDLYTGYTKCEAQRLALEAYKKGVGAEVLRQRQQ</sequence>
<reference evidence="1 2" key="1">
    <citation type="journal article" date="2024" name="Nat. Commun.">
        <title>Phylogenomics reveals the evolutionary origins of lichenization in chlorophyte algae.</title>
        <authorList>
            <person name="Puginier C."/>
            <person name="Libourel C."/>
            <person name="Otte J."/>
            <person name="Skaloud P."/>
            <person name="Haon M."/>
            <person name="Grisel S."/>
            <person name="Petersen M."/>
            <person name="Berrin J.G."/>
            <person name="Delaux P.M."/>
            <person name="Dal Grande F."/>
            <person name="Keller J."/>
        </authorList>
    </citation>
    <scope>NUCLEOTIDE SEQUENCE [LARGE SCALE GENOMIC DNA]</scope>
    <source>
        <strain evidence="1 2">SAG 2043</strain>
    </source>
</reference>
<organism evidence="1 2">
    <name type="scientific">[Myrmecia] bisecta</name>
    <dbReference type="NCBI Taxonomy" id="41462"/>
    <lineage>
        <taxon>Eukaryota</taxon>
        <taxon>Viridiplantae</taxon>
        <taxon>Chlorophyta</taxon>
        <taxon>core chlorophytes</taxon>
        <taxon>Trebouxiophyceae</taxon>
        <taxon>Trebouxiales</taxon>
        <taxon>Trebouxiaceae</taxon>
        <taxon>Myrmecia</taxon>
    </lineage>
</organism>
<protein>
    <recommendedName>
        <fullName evidence="3">DUF2892 domain-containing protein</fullName>
    </recommendedName>
</protein>
<dbReference type="Proteomes" id="UP001489004">
    <property type="component" value="Unassembled WGS sequence"/>
</dbReference>
<evidence type="ECO:0000313" key="1">
    <source>
        <dbReference type="EMBL" id="KAK9814810.1"/>
    </source>
</evidence>
<keyword evidence="2" id="KW-1185">Reference proteome</keyword>
<dbReference type="AlphaFoldDB" id="A0AAW1PYC3"/>
<dbReference type="PANTHER" id="PTHR35691">
    <property type="entry name" value="EXPRESSED PROTEIN"/>
    <property type="match status" value="1"/>
</dbReference>